<evidence type="ECO:0000256" key="1">
    <source>
        <dbReference type="SAM" id="Phobius"/>
    </source>
</evidence>
<keyword evidence="1" id="KW-0812">Transmembrane</keyword>
<feature type="transmembrane region" description="Helical" evidence="1">
    <location>
        <begin position="52"/>
        <end position="71"/>
    </location>
</feature>
<comment type="caution">
    <text evidence="2">The sequence shown here is derived from an EMBL/GenBank/DDBJ whole genome shotgun (WGS) entry which is preliminary data.</text>
</comment>
<dbReference type="EMBL" id="CAIIXF020000011">
    <property type="protein sequence ID" value="CAH1799802.1"/>
    <property type="molecule type" value="Genomic_DNA"/>
</dbReference>
<keyword evidence="1" id="KW-1133">Transmembrane helix</keyword>
<dbReference type="Proteomes" id="UP000749559">
    <property type="component" value="Unassembled WGS sequence"/>
</dbReference>
<proteinExistence type="predicted"/>
<sequence length="119" mass="13617">MKTNNYITLIVKTDEACTLIVKTDEACTHLNGMIQDISLINDHIKYLMKRVACFYIISFNVSALWLLGSIIKEAWTDLMIQTSKKSLISVICTSHEELTSTSIQYSRKISQTLKVFEKH</sequence>
<organism evidence="2 3">
    <name type="scientific">Owenia fusiformis</name>
    <name type="common">Polychaete worm</name>
    <dbReference type="NCBI Taxonomy" id="6347"/>
    <lineage>
        <taxon>Eukaryota</taxon>
        <taxon>Metazoa</taxon>
        <taxon>Spiralia</taxon>
        <taxon>Lophotrochozoa</taxon>
        <taxon>Annelida</taxon>
        <taxon>Polychaeta</taxon>
        <taxon>Sedentaria</taxon>
        <taxon>Canalipalpata</taxon>
        <taxon>Sabellida</taxon>
        <taxon>Oweniida</taxon>
        <taxon>Oweniidae</taxon>
        <taxon>Owenia</taxon>
    </lineage>
</organism>
<name>A0A8S4PZS8_OWEFU</name>
<keyword evidence="3" id="KW-1185">Reference proteome</keyword>
<gene>
    <name evidence="2" type="ORF">OFUS_LOCUS23771</name>
</gene>
<evidence type="ECO:0000313" key="3">
    <source>
        <dbReference type="Proteomes" id="UP000749559"/>
    </source>
</evidence>
<dbReference type="AlphaFoldDB" id="A0A8S4PZS8"/>
<evidence type="ECO:0000313" key="2">
    <source>
        <dbReference type="EMBL" id="CAH1799802.1"/>
    </source>
</evidence>
<accession>A0A8S4PZS8</accession>
<keyword evidence="1" id="KW-0472">Membrane</keyword>
<reference evidence="2" key="1">
    <citation type="submission" date="2022-03" db="EMBL/GenBank/DDBJ databases">
        <authorList>
            <person name="Martin C."/>
        </authorList>
    </citation>
    <scope>NUCLEOTIDE SEQUENCE</scope>
</reference>
<protein>
    <submittedName>
        <fullName evidence="2">Uncharacterized protein</fullName>
    </submittedName>
</protein>